<comment type="caution">
    <text evidence="2">The sequence shown here is derived from an EMBL/GenBank/DDBJ whole genome shotgun (WGS) entry which is preliminary data.</text>
</comment>
<feature type="compositionally biased region" description="Basic and acidic residues" evidence="1">
    <location>
        <begin position="89"/>
        <end position="114"/>
    </location>
</feature>
<name>A0ABS6B6K0_9NOCA</name>
<organism evidence="2 3">
    <name type="scientific">Nocardia albiluteola</name>
    <dbReference type="NCBI Taxonomy" id="2842303"/>
    <lineage>
        <taxon>Bacteria</taxon>
        <taxon>Bacillati</taxon>
        <taxon>Actinomycetota</taxon>
        <taxon>Actinomycetes</taxon>
        <taxon>Mycobacteriales</taxon>
        <taxon>Nocardiaceae</taxon>
        <taxon>Nocardia</taxon>
    </lineage>
</organism>
<evidence type="ECO:0000256" key="1">
    <source>
        <dbReference type="SAM" id="MobiDB-lite"/>
    </source>
</evidence>
<accession>A0ABS6B6K0</accession>
<dbReference type="RefSeq" id="WP_215921416.1">
    <property type="nucleotide sequence ID" value="NZ_JAHKNI010000010.1"/>
</dbReference>
<evidence type="ECO:0000313" key="2">
    <source>
        <dbReference type="EMBL" id="MBU3065356.1"/>
    </source>
</evidence>
<feature type="region of interest" description="Disordered" evidence="1">
    <location>
        <begin position="1"/>
        <end position="114"/>
    </location>
</feature>
<sequence>MSTPTRRLAPLTWAACKQSGAYRRDRERRRPPKPPPTANLSAAAGVIPAPISPNPLAANAVNGSTSSEANHRTHRHPANQRPGITDSRMPPDDDVHERLGDTAAERHDDRAIGE</sequence>
<dbReference type="EMBL" id="JAHKNI010000010">
    <property type="protein sequence ID" value="MBU3065356.1"/>
    <property type="molecule type" value="Genomic_DNA"/>
</dbReference>
<gene>
    <name evidence="2" type="ORF">KO481_27985</name>
</gene>
<evidence type="ECO:0000313" key="3">
    <source>
        <dbReference type="Proteomes" id="UP000733379"/>
    </source>
</evidence>
<protein>
    <submittedName>
        <fullName evidence="2">Uncharacterized protein</fullName>
    </submittedName>
</protein>
<reference evidence="2 3" key="1">
    <citation type="submission" date="2021-06" db="EMBL/GenBank/DDBJ databases">
        <title>Actinomycetes sequencing.</title>
        <authorList>
            <person name="Shan Q."/>
        </authorList>
    </citation>
    <scope>NUCLEOTIDE SEQUENCE [LARGE SCALE GENOMIC DNA]</scope>
    <source>
        <strain evidence="2 3">NEAU-G5</strain>
    </source>
</reference>
<proteinExistence type="predicted"/>
<keyword evidence="3" id="KW-1185">Reference proteome</keyword>
<dbReference type="Proteomes" id="UP000733379">
    <property type="component" value="Unassembled WGS sequence"/>
</dbReference>